<accession>U6STD2</accession>
<organism evidence="2 3">
    <name type="scientific">Alkalihalophilus marmarensis DSM 21297</name>
    <dbReference type="NCBI Taxonomy" id="1188261"/>
    <lineage>
        <taxon>Bacteria</taxon>
        <taxon>Bacillati</taxon>
        <taxon>Bacillota</taxon>
        <taxon>Bacilli</taxon>
        <taxon>Bacillales</taxon>
        <taxon>Bacillaceae</taxon>
        <taxon>Alkalihalophilus</taxon>
    </lineage>
</organism>
<dbReference type="RefSeq" id="WP_022626742.1">
    <property type="nucleotide sequence ID" value="NZ_ATAE01000005.1"/>
</dbReference>
<dbReference type="InterPro" id="IPR036890">
    <property type="entry name" value="HATPase_C_sf"/>
</dbReference>
<proteinExistence type="predicted"/>
<dbReference type="Gene3D" id="3.30.565.10">
    <property type="entry name" value="Histidine kinase-like ATPase, C-terminal domain"/>
    <property type="match status" value="1"/>
</dbReference>
<gene>
    <name evidence="2" type="ORF">A33I_04665</name>
</gene>
<protein>
    <recommendedName>
        <fullName evidence="1">Histidine kinase/HSP90-like ATPase domain-containing protein</fullName>
    </recommendedName>
</protein>
<dbReference type="SUPFAM" id="SSF55874">
    <property type="entry name" value="ATPase domain of HSP90 chaperone/DNA topoisomerase II/histidine kinase"/>
    <property type="match status" value="1"/>
</dbReference>
<reference evidence="2 3" key="1">
    <citation type="journal article" date="2013" name="Genome Announc.">
        <title>Genome Sequence of the Extreme Obligate Alkaliphile Bacillus marmarensis Strain DSM 21297.</title>
        <authorList>
            <person name="Wernick D.G."/>
            <person name="Choi K.Y."/>
            <person name="Tat C.A."/>
            <person name="Lafontaine Rivera J.G."/>
            <person name="Liao J.C."/>
        </authorList>
    </citation>
    <scope>NUCLEOTIDE SEQUENCE [LARGE SCALE GENOMIC DNA]</scope>
    <source>
        <strain evidence="2 3">DSM 21297</strain>
    </source>
</reference>
<evidence type="ECO:0000259" key="1">
    <source>
        <dbReference type="Pfam" id="PF02518"/>
    </source>
</evidence>
<dbReference type="AlphaFoldDB" id="U6STD2"/>
<dbReference type="EMBL" id="ATAE01000005">
    <property type="protein sequence ID" value="ERN54642.1"/>
    <property type="molecule type" value="Genomic_DNA"/>
</dbReference>
<comment type="caution">
    <text evidence="2">The sequence shown here is derived from an EMBL/GenBank/DDBJ whole genome shotgun (WGS) entry which is preliminary data.</text>
</comment>
<evidence type="ECO:0000313" key="2">
    <source>
        <dbReference type="EMBL" id="ERN54642.1"/>
    </source>
</evidence>
<sequence length="97" mass="10989">MMNWLLVISEGITNIIKHAEEGRVTLYRCIEREELYAVIEDKGPGFPLDRLPNMTLFAGYSSKESLGQGFTLMTKMTKRVLLYTSPIGSTIILTFDL</sequence>
<name>U6STD2_9BACI</name>
<dbReference type="Pfam" id="PF02518">
    <property type="entry name" value="HATPase_c"/>
    <property type="match status" value="1"/>
</dbReference>
<evidence type="ECO:0000313" key="3">
    <source>
        <dbReference type="Proteomes" id="UP000017170"/>
    </source>
</evidence>
<keyword evidence="3" id="KW-1185">Reference proteome</keyword>
<dbReference type="Proteomes" id="UP000017170">
    <property type="component" value="Unassembled WGS sequence"/>
</dbReference>
<dbReference type="InterPro" id="IPR003594">
    <property type="entry name" value="HATPase_dom"/>
</dbReference>
<dbReference type="PATRIC" id="fig|1188261.3.peg.334"/>
<dbReference type="CDD" id="cd16936">
    <property type="entry name" value="HATPase_RsbW-like"/>
    <property type="match status" value="1"/>
</dbReference>
<feature type="domain" description="Histidine kinase/HSP90-like ATPase" evidence="1">
    <location>
        <begin position="6"/>
        <end position="96"/>
    </location>
</feature>